<feature type="compositionally biased region" description="Low complexity" evidence="1">
    <location>
        <begin position="11"/>
        <end position="51"/>
    </location>
</feature>
<reference evidence="2" key="1">
    <citation type="submission" date="2023-07" db="EMBL/GenBank/DDBJ databases">
        <title>draft genome sequence of fig (Ficus carica).</title>
        <authorList>
            <person name="Takahashi T."/>
            <person name="Nishimura K."/>
        </authorList>
    </citation>
    <scope>NUCLEOTIDE SEQUENCE</scope>
</reference>
<gene>
    <name evidence="2" type="ORF">TIFTF001_019663</name>
</gene>
<evidence type="ECO:0000313" key="3">
    <source>
        <dbReference type="Proteomes" id="UP001187192"/>
    </source>
</evidence>
<feature type="region of interest" description="Disordered" evidence="1">
    <location>
        <begin position="1"/>
        <end position="51"/>
    </location>
</feature>
<organism evidence="2 3">
    <name type="scientific">Ficus carica</name>
    <name type="common">Common fig</name>
    <dbReference type="NCBI Taxonomy" id="3494"/>
    <lineage>
        <taxon>Eukaryota</taxon>
        <taxon>Viridiplantae</taxon>
        <taxon>Streptophyta</taxon>
        <taxon>Embryophyta</taxon>
        <taxon>Tracheophyta</taxon>
        <taxon>Spermatophyta</taxon>
        <taxon>Magnoliopsida</taxon>
        <taxon>eudicotyledons</taxon>
        <taxon>Gunneridae</taxon>
        <taxon>Pentapetalae</taxon>
        <taxon>rosids</taxon>
        <taxon>fabids</taxon>
        <taxon>Rosales</taxon>
        <taxon>Moraceae</taxon>
        <taxon>Ficeae</taxon>
        <taxon>Ficus</taxon>
    </lineage>
</organism>
<protein>
    <submittedName>
        <fullName evidence="2">Uncharacterized protein</fullName>
    </submittedName>
</protein>
<sequence length="267" mass="27707">MSFSFGFAPLSSSSNPNSTTPSSFTLNTAPSLSSSIPISSSTPATSSRSAPAAAAPLIPTFNVTTNLFETTTTITSTASSEAAPSFSFTVSATAGSSPSFSFTTGTTTPATSTQALTIGDTTRKRKIAEEEAESKEKKNCFSCNVCKDMARKPVVTWQKLTLNQVTPIYDHMWLETEEDRLNKIPRRPLPAVPGPARNDFPGFSSSPAPLFSWGAPSTTSTSLFSFSVPSNTTTATTTITTAGAASKAAPSSAATASITAGSCPAFY</sequence>
<dbReference type="Proteomes" id="UP001187192">
    <property type="component" value="Unassembled WGS sequence"/>
</dbReference>
<name>A0AA88ADE2_FICCA</name>
<dbReference type="AlphaFoldDB" id="A0AA88ADE2"/>
<evidence type="ECO:0000256" key="1">
    <source>
        <dbReference type="SAM" id="MobiDB-lite"/>
    </source>
</evidence>
<evidence type="ECO:0000313" key="2">
    <source>
        <dbReference type="EMBL" id="GMN50494.1"/>
    </source>
</evidence>
<dbReference type="EMBL" id="BTGU01000034">
    <property type="protein sequence ID" value="GMN50494.1"/>
    <property type="molecule type" value="Genomic_DNA"/>
</dbReference>
<proteinExistence type="predicted"/>
<accession>A0AA88ADE2</accession>
<keyword evidence="3" id="KW-1185">Reference proteome</keyword>
<comment type="caution">
    <text evidence="2">The sequence shown here is derived from an EMBL/GenBank/DDBJ whole genome shotgun (WGS) entry which is preliminary data.</text>
</comment>